<comment type="caution">
    <text evidence="1">The sequence shown here is derived from an EMBL/GenBank/DDBJ whole genome shotgun (WGS) entry which is preliminary data.</text>
</comment>
<dbReference type="EMBL" id="AXCR01000004">
    <property type="protein sequence ID" value="KJR88764.1"/>
    <property type="molecule type" value="Genomic_DNA"/>
</dbReference>
<organism evidence="1 2">
    <name type="scientific">Sporothrix schenckii 1099-18</name>
    <dbReference type="NCBI Taxonomy" id="1397361"/>
    <lineage>
        <taxon>Eukaryota</taxon>
        <taxon>Fungi</taxon>
        <taxon>Dikarya</taxon>
        <taxon>Ascomycota</taxon>
        <taxon>Pezizomycotina</taxon>
        <taxon>Sordariomycetes</taxon>
        <taxon>Sordariomycetidae</taxon>
        <taxon>Ophiostomatales</taxon>
        <taxon>Ophiostomataceae</taxon>
        <taxon>Sporothrix</taxon>
    </lineage>
</organism>
<proteinExistence type="predicted"/>
<reference evidence="1 2" key="2">
    <citation type="journal article" date="2015" name="Eukaryot. Cell">
        <title>Asexual propagation of a virulent clone complex in a human and feline outbreak of sporotrichosis.</title>
        <authorList>
            <person name="Teixeira Mde M."/>
            <person name="Rodrigues A.M."/>
            <person name="Tsui C.K."/>
            <person name="de Almeida L.G."/>
            <person name="Van Diepeningen A.D."/>
            <person name="van den Ende B.G."/>
            <person name="Fernandes G.F."/>
            <person name="Kano R."/>
            <person name="Hamelin R.C."/>
            <person name="Lopes-Bezerra L.M."/>
            <person name="Vasconcelos A.T."/>
            <person name="de Hoog S."/>
            <person name="de Camargo Z.P."/>
            <person name="Felipe M.S."/>
        </authorList>
    </citation>
    <scope>NUCLEOTIDE SEQUENCE [LARGE SCALE GENOMIC DNA]</scope>
    <source>
        <strain evidence="1 2">1099-18</strain>
    </source>
</reference>
<gene>
    <name evidence="1" type="ORF">SPSK_10821</name>
</gene>
<dbReference type="KEGG" id="ssck:SPSK_10821"/>
<dbReference type="Proteomes" id="UP000033710">
    <property type="component" value="Unassembled WGS sequence"/>
</dbReference>
<reference evidence="1 2" key="1">
    <citation type="journal article" date="2014" name="BMC Genomics">
        <title>Comparative genomics of the major fungal agents of human and animal Sporotrichosis: Sporothrix schenckii and Sporothrix brasiliensis.</title>
        <authorList>
            <person name="Teixeira M.M."/>
            <person name="de Almeida L.G."/>
            <person name="Kubitschek-Barreira P."/>
            <person name="Alves F.L."/>
            <person name="Kioshima E.S."/>
            <person name="Abadio A.K."/>
            <person name="Fernandes L."/>
            <person name="Derengowski L.S."/>
            <person name="Ferreira K.S."/>
            <person name="Souza R.C."/>
            <person name="Ruiz J.C."/>
            <person name="de Andrade N.C."/>
            <person name="Paes H.C."/>
            <person name="Nicola A.M."/>
            <person name="Albuquerque P."/>
            <person name="Gerber A.L."/>
            <person name="Martins V.P."/>
            <person name="Peconick L.D."/>
            <person name="Neto A.V."/>
            <person name="Chaucanez C.B."/>
            <person name="Silva P.A."/>
            <person name="Cunha O.L."/>
            <person name="de Oliveira F.F."/>
            <person name="dos Santos T.C."/>
            <person name="Barros A.L."/>
            <person name="Soares M.A."/>
            <person name="de Oliveira L.M."/>
            <person name="Marini M.M."/>
            <person name="Villalobos-Duno H."/>
            <person name="Cunha M.M."/>
            <person name="de Hoog S."/>
            <person name="da Silveira J.F."/>
            <person name="Henrissat B."/>
            <person name="Nino-Vega G.A."/>
            <person name="Cisalpino P.S."/>
            <person name="Mora-Montes H.M."/>
            <person name="Almeida S.R."/>
            <person name="Stajich J.E."/>
            <person name="Lopes-Bezerra L.M."/>
            <person name="Vasconcelos A.T."/>
            <person name="Felipe M.S."/>
        </authorList>
    </citation>
    <scope>NUCLEOTIDE SEQUENCE [LARGE SCALE GENOMIC DNA]</scope>
    <source>
        <strain evidence="1 2">1099-18</strain>
    </source>
</reference>
<dbReference type="GeneID" id="27672365"/>
<accession>A0A0F2MI78</accession>
<protein>
    <submittedName>
        <fullName evidence="1">Uncharacterized protein</fullName>
    </submittedName>
</protein>
<sequence length="90" mass="10022">MTLLGEICNLSVSCPAPSLRDDKPLRALMSRANIVLANRNEAYRLDVTTEERNVSEQSRQGDVEFVTMKSWLPVANSVMQYAHSASYSTS</sequence>
<dbReference type="AlphaFoldDB" id="A0A0F2MI78"/>
<evidence type="ECO:0000313" key="1">
    <source>
        <dbReference type="EMBL" id="KJR88764.1"/>
    </source>
</evidence>
<evidence type="ECO:0000313" key="2">
    <source>
        <dbReference type="Proteomes" id="UP000033710"/>
    </source>
</evidence>
<dbReference type="RefSeq" id="XP_016591440.1">
    <property type="nucleotide sequence ID" value="XM_016737088.1"/>
</dbReference>
<name>A0A0F2MI78_SPOSC</name>
<dbReference type="VEuPathDB" id="FungiDB:SPSK_10821"/>